<feature type="region of interest" description="Disordered" evidence="1">
    <location>
        <begin position="222"/>
        <end position="272"/>
    </location>
</feature>
<dbReference type="VEuPathDB" id="AmoebaDB:NfTy_019440"/>
<evidence type="ECO:0000256" key="1">
    <source>
        <dbReference type="SAM" id="MobiDB-lite"/>
    </source>
</evidence>
<accession>A0A6A5BYU0</accession>
<dbReference type="OrthoDB" id="10266829at2759"/>
<proteinExistence type="predicted"/>
<evidence type="ECO:0000313" key="2">
    <source>
        <dbReference type="EMBL" id="KAF0982457.1"/>
    </source>
</evidence>
<dbReference type="AlphaFoldDB" id="A0A6A5BYU0"/>
<protein>
    <submittedName>
        <fullName evidence="2">Uncharacterized protein</fullName>
    </submittedName>
</protein>
<dbReference type="RefSeq" id="XP_044567170.1">
    <property type="nucleotide sequence ID" value="XM_044701789.1"/>
</dbReference>
<comment type="caution">
    <text evidence="2">The sequence shown here is derived from an EMBL/GenBank/DDBJ whole genome shotgun (WGS) entry which is preliminary data.</text>
</comment>
<dbReference type="VEuPathDB" id="AmoebaDB:NF0034580"/>
<dbReference type="GeneID" id="68118602"/>
<dbReference type="EMBL" id="VFQX01000009">
    <property type="protein sequence ID" value="KAF0982457.1"/>
    <property type="molecule type" value="Genomic_DNA"/>
</dbReference>
<dbReference type="OMA" id="HISKYIT"/>
<name>A0A6A5BYU0_NAEFO</name>
<feature type="region of interest" description="Disordered" evidence="1">
    <location>
        <begin position="491"/>
        <end position="514"/>
    </location>
</feature>
<evidence type="ECO:0000313" key="3">
    <source>
        <dbReference type="Proteomes" id="UP000444721"/>
    </source>
</evidence>
<gene>
    <name evidence="2" type="ORF">FDP41_011387</name>
</gene>
<feature type="compositionally biased region" description="Low complexity" evidence="1">
    <location>
        <begin position="243"/>
        <end position="262"/>
    </location>
</feature>
<dbReference type="Proteomes" id="UP000444721">
    <property type="component" value="Unassembled WGS sequence"/>
</dbReference>
<organism evidence="2 3">
    <name type="scientific">Naegleria fowleri</name>
    <name type="common">Brain eating amoeba</name>
    <dbReference type="NCBI Taxonomy" id="5763"/>
    <lineage>
        <taxon>Eukaryota</taxon>
        <taxon>Discoba</taxon>
        <taxon>Heterolobosea</taxon>
        <taxon>Tetramitia</taxon>
        <taxon>Eutetramitia</taxon>
        <taxon>Vahlkampfiidae</taxon>
        <taxon>Naegleria</taxon>
    </lineage>
</organism>
<dbReference type="VEuPathDB" id="AmoebaDB:FDP41_011387"/>
<reference evidence="2 3" key="1">
    <citation type="journal article" date="2019" name="Sci. Rep.">
        <title>Nanopore sequencing improves the draft genome of the human pathogenic amoeba Naegleria fowleri.</title>
        <authorList>
            <person name="Liechti N."/>
            <person name="Schurch N."/>
            <person name="Bruggmann R."/>
            <person name="Wittwer M."/>
        </authorList>
    </citation>
    <scope>NUCLEOTIDE SEQUENCE [LARGE SCALE GENOMIC DNA]</scope>
    <source>
        <strain evidence="2 3">ATCC 30894</strain>
    </source>
</reference>
<sequence length="526" mass="59380">MGTQTSKSTHETEFLTTPKMYKDKGQADNSADNFHKLSNDTTHFNNDHLSLDFKLFSPTHQYSLNMRGSSNLRSNTHLTIKDENDNLLRMRLIGSAFVLTQQGESPTKYFNLHNEASCETFVQKGLFDVEVKSPQPFVYHQNLKLVVSKIAKKTARHISKYITFLIEVERVGWFVISFGHKKCMKTSVVFATSVFVSKFIHEGNDNQSEGVDVDCQQRRPLHYSNDQSSPMLSHSSGGRHPHSPSSPYSSSGSPSAQSAPSPLIVNNPSHEKRVSTSYQLDSPLFMKPLIHQSESNCFPKTSSFYSSTYSTSPLTTTKQMSRDYIMQYRQKDTFGVNAFERSPPTPTLSTNSNHQCFSSFLSCDLTSCEFQTCPLSSIFNHSSEGFDPLDRISVVFVACEPEHAVISPGLIVSVTPDRITFRLPAIPLDYCNLHQIKAKMYVRINDRVLFVNHFVFRNSEHDFAFEPLGHLFSATSNSQALSMIFESNCHNSTGKSSPPNQPQHLHHLPQTTTTSSSPYFKHQFFF</sequence>
<keyword evidence="3" id="KW-1185">Reference proteome</keyword>